<proteinExistence type="predicted"/>
<dbReference type="Proteomes" id="UP000177480">
    <property type="component" value="Unassembled WGS sequence"/>
</dbReference>
<dbReference type="STRING" id="1802114.A2719_02575"/>
<gene>
    <name evidence="1" type="ORF">A2719_02575</name>
</gene>
<reference evidence="1 2" key="1">
    <citation type="journal article" date="2016" name="Nat. Commun.">
        <title>Thousands of microbial genomes shed light on interconnected biogeochemical processes in an aquifer system.</title>
        <authorList>
            <person name="Anantharaman K."/>
            <person name="Brown C.T."/>
            <person name="Hug L.A."/>
            <person name="Sharon I."/>
            <person name="Castelle C.J."/>
            <person name="Probst A.J."/>
            <person name="Thomas B.C."/>
            <person name="Singh A."/>
            <person name="Wilkins M.J."/>
            <person name="Karaoz U."/>
            <person name="Brodie E.L."/>
            <person name="Williams K.H."/>
            <person name="Hubbard S.S."/>
            <person name="Banfield J.F."/>
        </authorList>
    </citation>
    <scope>NUCLEOTIDE SEQUENCE [LARGE SCALE GENOMIC DNA]</scope>
</reference>
<dbReference type="EMBL" id="MHNK01000010">
    <property type="protein sequence ID" value="OGZ43827.1"/>
    <property type="molecule type" value="Genomic_DNA"/>
</dbReference>
<evidence type="ECO:0000313" key="1">
    <source>
        <dbReference type="EMBL" id="OGZ43827.1"/>
    </source>
</evidence>
<protein>
    <submittedName>
        <fullName evidence="1">Uncharacterized protein</fullName>
    </submittedName>
</protein>
<dbReference type="AlphaFoldDB" id="A0A1G2G146"/>
<organism evidence="1 2">
    <name type="scientific">Candidatus Ryanbacteria bacterium RIFCSPHIGHO2_01_FULL_45_22</name>
    <dbReference type="NCBI Taxonomy" id="1802114"/>
    <lineage>
        <taxon>Bacteria</taxon>
        <taxon>Candidatus Ryaniibacteriota</taxon>
    </lineage>
</organism>
<comment type="caution">
    <text evidence="1">The sequence shown here is derived from an EMBL/GenBank/DDBJ whole genome shotgun (WGS) entry which is preliminary data.</text>
</comment>
<accession>A0A1G2G146</accession>
<name>A0A1G2G146_9BACT</name>
<evidence type="ECO:0000313" key="2">
    <source>
        <dbReference type="Proteomes" id="UP000177480"/>
    </source>
</evidence>
<sequence length="180" mass="20871">MVKPSYEQAIQLERVWLELKAKLDAHEAQRLIEHFNLVGQIAGGQFDLQPTAQVNRDMRKEGWKLLEHIPRSVASVGALELVSFLEEGEGFISGDETVRRARGLNADYGQEDAEWLLEHQEEIPEEFRKFYLLFPRTVWQGSDGDRRVVCLGWRGRRWDLGFAWLDDGFDSGSRLLRSRK</sequence>